<evidence type="ECO:0000256" key="5">
    <source>
        <dbReference type="ARBA" id="ARBA00022840"/>
    </source>
</evidence>
<dbReference type="InterPro" id="IPR027417">
    <property type="entry name" value="P-loop_NTPase"/>
</dbReference>
<dbReference type="InterPro" id="IPR033454">
    <property type="entry name" value="RecG_wedge"/>
</dbReference>
<dbReference type="InterPro" id="IPR001650">
    <property type="entry name" value="Helicase_C-like"/>
</dbReference>
<evidence type="ECO:0000313" key="11">
    <source>
        <dbReference type="EMBL" id="QDU46539.1"/>
    </source>
</evidence>
<evidence type="ECO:0000259" key="9">
    <source>
        <dbReference type="PROSITE" id="PS51192"/>
    </source>
</evidence>
<dbReference type="PROSITE" id="PS51192">
    <property type="entry name" value="HELICASE_ATP_BIND_1"/>
    <property type="match status" value="1"/>
</dbReference>
<dbReference type="InterPro" id="IPR045562">
    <property type="entry name" value="RecG_dom3_C"/>
</dbReference>
<dbReference type="Pfam" id="PF00270">
    <property type="entry name" value="DEAD"/>
    <property type="match status" value="1"/>
</dbReference>
<dbReference type="CDD" id="cd04488">
    <property type="entry name" value="RecG_wedge_OBF"/>
    <property type="match status" value="1"/>
</dbReference>
<dbReference type="SUPFAM" id="SSF52540">
    <property type="entry name" value="P-loop containing nucleoside triphosphate hydrolases"/>
    <property type="match status" value="1"/>
</dbReference>
<keyword evidence="1" id="KW-0547">Nucleotide-binding</keyword>
<dbReference type="Pfam" id="PF00271">
    <property type="entry name" value="Helicase_C"/>
    <property type="match status" value="1"/>
</dbReference>
<dbReference type="SMART" id="SM00490">
    <property type="entry name" value="HELICc"/>
    <property type="match status" value="1"/>
</dbReference>
<reference evidence="11 12" key="1">
    <citation type="submission" date="2019-02" db="EMBL/GenBank/DDBJ databases">
        <title>Deep-cultivation of Planctomycetes and their phenomic and genomic characterization uncovers novel biology.</title>
        <authorList>
            <person name="Wiegand S."/>
            <person name="Jogler M."/>
            <person name="Boedeker C."/>
            <person name="Pinto D."/>
            <person name="Vollmers J."/>
            <person name="Rivas-Marin E."/>
            <person name="Kohn T."/>
            <person name="Peeters S.H."/>
            <person name="Heuer A."/>
            <person name="Rast P."/>
            <person name="Oberbeckmann S."/>
            <person name="Bunk B."/>
            <person name="Jeske O."/>
            <person name="Meyerdierks A."/>
            <person name="Storesund J.E."/>
            <person name="Kallscheuer N."/>
            <person name="Luecker S."/>
            <person name="Lage O.M."/>
            <person name="Pohl T."/>
            <person name="Merkel B.J."/>
            <person name="Hornburger P."/>
            <person name="Mueller R.-W."/>
            <person name="Bruemmer F."/>
            <person name="Labrenz M."/>
            <person name="Spormann A.M."/>
            <person name="Op den Camp H."/>
            <person name="Overmann J."/>
            <person name="Amann R."/>
            <person name="Jetten M.S.M."/>
            <person name="Mascher T."/>
            <person name="Medema M.H."/>
            <person name="Devos D.P."/>
            <person name="Kaster A.-K."/>
            <person name="Ovreas L."/>
            <person name="Rohde M."/>
            <person name="Galperin M.Y."/>
            <person name="Jogler C."/>
        </authorList>
    </citation>
    <scope>NUCLEOTIDE SEQUENCE [LARGE SCALE GENOMIC DNA]</scope>
    <source>
        <strain evidence="11 12">Mal52</strain>
    </source>
</reference>
<dbReference type="InterPro" id="IPR011545">
    <property type="entry name" value="DEAD/DEAH_box_helicase_dom"/>
</dbReference>
<dbReference type="GO" id="GO:0003678">
    <property type="term" value="F:DNA helicase activity"/>
    <property type="evidence" value="ECO:0007669"/>
    <property type="project" value="TreeGrafter"/>
</dbReference>
<feature type="domain" description="Helicase ATP-binding" evidence="9">
    <location>
        <begin position="277"/>
        <end position="438"/>
    </location>
</feature>
<keyword evidence="4 11" id="KW-0347">Helicase</keyword>
<evidence type="ECO:0000313" key="12">
    <source>
        <dbReference type="Proteomes" id="UP000319383"/>
    </source>
</evidence>
<dbReference type="GO" id="GO:0005524">
    <property type="term" value="F:ATP binding"/>
    <property type="evidence" value="ECO:0007669"/>
    <property type="project" value="UniProtKB-KW"/>
</dbReference>
<keyword evidence="3 11" id="KW-0378">Hydrolase</keyword>
<name>A0A517ZVP8_9PLAN</name>
<keyword evidence="7" id="KW-0234">DNA repair</keyword>
<keyword evidence="12" id="KW-1185">Reference proteome</keyword>
<dbReference type="PANTHER" id="PTHR47964">
    <property type="entry name" value="ATP-DEPENDENT DNA HELICASE HOMOLOG RECG, CHLOROPLASTIC"/>
    <property type="match status" value="1"/>
</dbReference>
<dbReference type="PANTHER" id="PTHR47964:SF1">
    <property type="entry name" value="ATP-DEPENDENT DNA HELICASE HOMOLOG RECG, CHLOROPLASTIC"/>
    <property type="match status" value="1"/>
</dbReference>
<evidence type="ECO:0000256" key="3">
    <source>
        <dbReference type="ARBA" id="ARBA00022801"/>
    </source>
</evidence>
<evidence type="ECO:0000256" key="1">
    <source>
        <dbReference type="ARBA" id="ARBA00022741"/>
    </source>
</evidence>
<dbReference type="InterPro" id="IPR014001">
    <property type="entry name" value="Helicase_ATP-bd"/>
</dbReference>
<dbReference type="SUPFAM" id="SSF50249">
    <property type="entry name" value="Nucleic acid-binding proteins"/>
    <property type="match status" value="1"/>
</dbReference>
<proteinExistence type="predicted"/>
<dbReference type="PROSITE" id="PS51194">
    <property type="entry name" value="HELICASE_CTER"/>
    <property type="match status" value="1"/>
</dbReference>
<gene>
    <name evidence="11" type="primary">recG</name>
    <name evidence="11" type="ORF">Mal52_50600</name>
</gene>
<keyword evidence="2" id="KW-0227">DNA damage</keyword>
<feature type="domain" description="Helicase C-terminal" evidence="10">
    <location>
        <begin position="472"/>
        <end position="621"/>
    </location>
</feature>
<dbReference type="GO" id="GO:0003677">
    <property type="term" value="F:DNA binding"/>
    <property type="evidence" value="ECO:0007669"/>
    <property type="project" value="UniProtKB-KW"/>
</dbReference>
<evidence type="ECO:0000256" key="8">
    <source>
        <dbReference type="ARBA" id="ARBA00049819"/>
    </source>
</evidence>
<evidence type="ECO:0000259" key="10">
    <source>
        <dbReference type="PROSITE" id="PS51194"/>
    </source>
</evidence>
<protein>
    <recommendedName>
        <fullName evidence="8">Probable DNA 3'-5' helicase RecG</fullName>
    </recommendedName>
</protein>
<dbReference type="KEGG" id="sdyn:Mal52_50600"/>
<dbReference type="AlphaFoldDB" id="A0A517ZVP8"/>
<dbReference type="InterPro" id="IPR012340">
    <property type="entry name" value="NA-bd_OB-fold"/>
</dbReference>
<dbReference type="Gene3D" id="3.40.50.300">
    <property type="entry name" value="P-loop containing nucleotide triphosphate hydrolases"/>
    <property type="match status" value="2"/>
</dbReference>
<sequence length="693" mass="77040">MSDDPLQTPVQFLKGVGPARAELLEKLDVRTAEDVLFDLPRDYLDLTVVKPVAELEEGQVQTVRGRVVDLDGKKISGNRTLSAVLLDCDGDFVRGVWFNQHWVLKRFQPHDLVLFSAKVKRASGRWEMSHPMIQWLDEEDAEAGGGVLPIYRLTEGLNMQAMRRITRQTLESHAEFVPEELPEKFRQYTDLMPITAALHGVHFPQTIEQRDAARRRLVFQDLLEFQLGLALRRRLRTQQPISAKMPTTSKIDARIRRLFPFEFTAGQNSAVADIVQDLDSGHAMHRLLQADVGAGKTAVAIYATLVAIAAGYQAVLMAPTELLATQHWGTVEAILAHSRVNRLLLTGSLTAGERRQALADISSGAVQLIVGTQAVIQKDVNFANLGLVVIDEQHKFGVMQRAHFSSGDRVPHVLVMTATPIPRSLCLTQFGDLDLSVVSDMPPGRCKVTSSRVYTAAARKKAWEFIRRKLQSGRQAYIVCPRVQANESDAETEDASAEAVFRKLSDGELSGFRVGLVHGQMDRERKAAAMEAFRSGEIQAIVSTTVVEVGVDVPNATLMVIYQAERFGLSQLHQLRGRIARGRFDGYCFLFSETDNPEAVSRLQAMERTANGFEIAETDFELRGPGDVLGTRQHGDLPLRVADLTTDAAVLREARKVAFQLVDSGRFDDPDYAPLKIRVLERFREQMDLVGSG</sequence>
<evidence type="ECO:0000256" key="6">
    <source>
        <dbReference type="ARBA" id="ARBA00023125"/>
    </source>
</evidence>
<dbReference type="Proteomes" id="UP000319383">
    <property type="component" value="Chromosome"/>
</dbReference>
<dbReference type="InterPro" id="IPR047112">
    <property type="entry name" value="RecG/Mfd"/>
</dbReference>
<dbReference type="NCBIfam" id="NF008168">
    <property type="entry name" value="PRK10917.2-2"/>
    <property type="match status" value="1"/>
</dbReference>
<evidence type="ECO:0000256" key="7">
    <source>
        <dbReference type="ARBA" id="ARBA00023204"/>
    </source>
</evidence>
<accession>A0A517ZVP8</accession>
<organism evidence="11 12">
    <name type="scientific">Symmachiella dynata</name>
    <dbReference type="NCBI Taxonomy" id="2527995"/>
    <lineage>
        <taxon>Bacteria</taxon>
        <taxon>Pseudomonadati</taxon>
        <taxon>Planctomycetota</taxon>
        <taxon>Planctomycetia</taxon>
        <taxon>Planctomycetales</taxon>
        <taxon>Planctomycetaceae</taxon>
        <taxon>Symmachiella</taxon>
    </lineage>
</organism>
<keyword evidence="5" id="KW-0067">ATP-binding</keyword>
<keyword evidence="6" id="KW-0238">DNA-binding</keyword>
<evidence type="ECO:0000256" key="4">
    <source>
        <dbReference type="ARBA" id="ARBA00022806"/>
    </source>
</evidence>
<dbReference type="Pfam" id="PF19833">
    <property type="entry name" value="RecG_dom3_C"/>
    <property type="match status" value="1"/>
</dbReference>
<dbReference type="EMBL" id="CP036276">
    <property type="protein sequence ID" value="QDU46539.1"/>
    <property type="molecule type" value="Genomic_DNA"/>
</dbReference>
<dbReference type="GO" id="GO:0006281">
    <property type="term" value="P:DNA repair"/>
    <property type="evidence" value="ECO:0007669"/>
    <property type="project" value="UniProtKB-KW"/>
</dbReference>
<dbReference type="Gene3D" id="2.40.50.140">
    <property type="entry name" value="Nucleic acid-binding proteins"/>
    <property type="match status" value="1"/>
</dbReference>
<dbReference type="GO" id="GO:0016787">
    <property type="term" value="F:hydrolase activity"/>
    <property type="evidence" value="ECO:0007669"/>
    <property type="project" value="UniProtKB-KW"/>
</dbReference>
<dbReference type="RefSeq" id="WP_231962430.1">
    <property type="nucleotide sequence ID" value="NZ_CP036276.1"/>
</dbReference>
<dbReference type="SMART" id="SM00487">
    <property type="entry name" value="DEXDc"/>
    <property type="match status" value="1"/>
</dbReference>
<dbReference type="NCBIfam" id="NF008165">
    <property type="entry name" value="PRK10917.1-3"/>
    <property type="match status" value="1"/>
</dbReference>
<dbReference type="Pfam" id="PF17191">
    <property type="entry name" value="RecG_wedge"/>
    <property type="match status" value="1"/>
</dbReference>
<evidence type="ECO:0000256" key="2">
    <source>
        <dbReference type="ARBA" id="ARBA00022763"/>
    </source>
</evidence>